<dbReference type="AlphaFoldDB" id="A0A1H3CTH2"/>
<dbReference type="EMBL" id="FNOT01000002">
    <property type="protein sequence ID" value="SDX57443.1"/>
    <property type="molecule type" value="Genomic_DNA"/>
</dbReference>
<sequence length="63" mass="6844">MLWHHAVPLRPGVERLTPSTSEKSWVHRPQDPASGREGPTPLALLAGRRSMARVTEPLGGVVP</sequence>
<organism evidence="2 3">
    <name type="scientific">Geodermatophilus africanus</name>
    <dbReference type="NCBI Taxonomy" id="1137993"/>
    <lineage>
        <taxon>Bacteria</taxon>
        <taxon>Bacillati</taxon>
        <taxon>Actinomycetota</taxon>
        <taxon>Actinomycetes</taxon>
        <taxon>Geodermatophilales</taxon>
        <taxon>Geodermatophilaceae</taxon>
        <taxon>Geodermatophilus</taxon>
    </lineage>
</organism>
<proteinExistence type="predicted"/>
<dbReference type="STRING" id="1137993.SAMN05660209_00741"/>
<keyword evidence="3" id="KW-1185">Reference proteome</keyword>
<protein>
    <submittedName>
        <fullName evidence="2">Uncharacterized protein</fullName>
    </submittedName>
</protein>
<dbReference type="Proteomes" id="UP000198921">
    <property type="component" value="Unassembled WGS sequence"/>
</dbReference>
<reference evidence="3" key="1">
    <citation type="submission" date="2016-10" db="EMBL/GenBank/DDBJ databases">
        <authorList>
            <person name="Varghese N."/>
            <person name="Submissions S."/>
        </authorList>
    </citation>
    <scope>NUCLEOTIDE SEQUENCE [LARGE SCALE GENOMIC DNA]</scope>
    <source>
        <strain evidence="3">DSM 45422</strain>
    </source>
</reference>
<gene>
    <name evidence="2" type="ORF">SAMN05660209_00741</name>
</gene>
<accession>A0A1H3CTH2</accession>
<name>A0A1H3CTH2_9ACTN</name>
<evidence type="ECO:0000313" key="2">
    <source>
        <dbReference type="EMBL" id="SDX57443.1"/>
    </source>
</evidence>
<evidence type="ECO:0000256" key="1">
    <source>
        <dbReference type="SAM" id="MobiDB-lite"/>
    </source>
</evidence>
<evidence type="ECO:0000313" key="3">
    <source>
        <dbReference type="Proteomes" id="UP000198921"/>
    </source>
</evidence>
<feature type="region of interest" description="Disordered" evidence="1">
    <location>
        <begin position="13"/>
        <end position="39"/>
    </location>
</feature>